<sequence length="95" mass="10949">MPPESPLDKATHLLSDDERHAPEQAVLRHEDEAQLRKRLASLSELQQEVVYLRFVHDLRTKDIARHLGKSDGAIRMILSRALNLLRGIYNQQEEA</sequence>
<keyword evidence="2" id="KW-0731">Sigma factor</keyword>
<dbReference type="PANTHER" id="PTHR30385">
    <property type="entry name" value="SIGMA FACTOR F FLAGELLAR"/>
    <property type="match status" value="1"/>
</dbReference>
<keyword evidence="3" id="KW-0238">DNA-binding</keyword>
<dbReference type="InterPro" id="IPR036388">
    <property type="entry name" value="WH-like_DNA-bd_sf"/>
</dbReference>
<feature type="domain" description="RNA polymerase sigma factor 70 region 4 type 2" evidence="6">
    <location>
        <begin position="34"/>
        <end position="83"/>
    </location>
</feature>
<dbReference type="NCBIfam" id="TIGR02937">
    <property type="entry name" value="sigma70-ECF"/>
    <property type="match status" value="1"/>
</dbReference>
<dbReference type="Gene3D" id="1.10.10.10">
    <property type="entry name" value="Winged helix-like DNA-binding domain superfamily/Winged helix DNA-binding domain"/>
    <property type="match status" value="1"/>
</dbReference>
<dbReference type="InterPro" id="IPR013324">
    <property type="entry name" value="RNA_pol_sigma_r3/r4-like"/>
</dbReference>
<dbReference type="InterPro" id="IPR013249">
    <property type="entry name" value="RNA_pol_sigma70_r4_t2"/>
</dbReference>
<evidence type="ECO:0000259" key="6">
    <source>
        <dbReference type="Pfam" id="PF08281"/>
    </source>
</evidence>
<evidence type="ECO:0000256" key="4">
    <source>
        <dbReference type="ARBA" id="ARBA00023163"/>
    </source>
</evidence>
<gene>
    <name evidence="7" type="ORF">EPA93_03145</name>
</gene>
<dbReference type="SUPFAM" id="SSF88659">
    <property type="entry name" value="Sigma3 and sigma4 domains of RNA polymerase sigma factors"/>
    <property type="match status" value="1"/>
</dbReference>
<evidence type="ECO:0000313" key="7">
    <source>
        <dbReference type="EMBL" id="QBD83358.1"/>
    </source>
</evidence>
<dbReference type="GO" id="GO:0016987">
    <property type="term" value="F:sigma factor activity"/>
    <property type="evidence" value="ECO:0007669"/>
    <property type="project" value="UniProtKB-KW"/>
</dbReference>
<dbReference type="Pfam" id="PF08281">
    <property type="entry name" value="Sigma70_r4_2"/>
    <property type="match status" value="1"/>
</dbReference>
<dbReference type="EMBL" id="CP035758">
    <property type="protein sequence ID" value="QBD83358.1"/>
    <property type="molecule type" value="Genomic_DNA"/>
</dbReference>
<reference evidence="7 8" key="1">
    <citation type="submission" date="2019-01" db="EMBL/GenBank/DDBJ databases">
        <title>Ktedonosporobacter rubrisoli SCAWS-G2.</title>
        <authorList>
            <person name="Huang Y."/>
            <person name="Yan B."/>
        </authorList>
    </citation>
    <scope>NUCLEOTIDE SEQUENCE [LARGE SCALE GENOMIC DNA]</scope>
    <source>
        <strain evidence="7 8">SCAWS-G2</strain>
    </source>
</reference>
<proteinExistence type="predicted"/>
<evidence type="ECO:0000256" key="3">
    <source>
        <dbReference type="ARBA" id="ARBA00023125"/>
    </source>
</evidence>
<dbReference type="CDD" id="cd06171">
    <property type="entry name" value="Sigma70_r4"/>
    <property type="match status" value="1"/>
</dbReference>
<dbReference type="KEGG" id="kbs:EPA93_03145"/>
<evidence type="ECO:0000313" key="8">
    <source>
        <dbReference type="Proteomes" id="UP000290365"/>
    </source>
</evidence>
<name>A0A4P6K4T9_KTERU</name>
<dbReference type="OrthoDB" id="291970at2"/>
<dbReference type="GO" id="GO:0003677">
    <property type="term" value="F:DNA binding"/>
    <property type="evidence" value="ECO:0007669"/>
    <property type="project" value="UniProtKB-KW"/>
</dbReference>
<keyword evidence="1" id="KW-0805">Transcription regulation</keyword>
<keyword evidence="8" id="KW-1185">Reference proteome</keyword>
<dbReference type="AlphaFoldDB" id="A0A4P6K4T9"/>
<accession>A0A4P6K4T9</accession>
<evidence type="ECO:0000256" key="2">
    <source>
        <dbReference type="ARBA" id="ARBA00023082"/>
    </source>
</evidence>
<protein>
    <submittedName>
        <fullName evidence="7">Sigma-70 family RNA polymerase sigma factor</fullName>
    </submittedName>
</protein>
<keyword evidence="4" id="KW-0804">Transcription</keyword>
<dbReference type="InterPro" id="IPR014284">
    <property type="entry name" value="RNA_pol_sigma-70_dom"/>
</dbReference>
<dbReference type="GO" id="GO:0006352">
    <property type="term" value="P:DNA-templated transcription initiation"/>
    <property type="evidence" value="ECO:0007669"/>
    <property type="project" value="InterPro"/>
</dbReference>
<evidence type="ECO:0000256" key="1">
    <source>
        <dbReference type="ARBA" id="ARBA00023015"/>
    </source>
</evidence>
<evidence type="ECO:0000256" key="5">
    <source>
        <dbReference type="SAM" id="MobiDB-lite"/>
    </source>
</evidence>
<dbReference type="Proteomes" id="UP000290365">
    <property type="component" value="Chromosome"/>
</dbReference>
<organism evidence="7 8">
    <name type="scientific">Ktedonosporobacter rubrisoli</name>
    <dbReference type="NCBI Taxonomy" id="2509675"/>
    <lineage>
        <taxon>Bacteria</taxon>
        <taxon>Bacillati</taxon>
        <taxon>Chloroflexota</taxon>
        <taxon>Ktedonobacteria</taxon>
        <taxon>Ktedonobacterales</taxon>
        <taxon>Ktedonosporobacteraceae</taxon>
        <taxon>Ktedonosporobacter</taxon>
    </lineage>
</organism>
<feature type="region of interest" description="Disordered" evidence="5">
    <location>
        <begin position="1"/>
        <end position="20"/>
    </location>
</feature>